<dbReference type="STRING" id="454136.NIES2119_10950"/>
<sequence>MEKQLFNITLPIVSEEIENILLNYPEYPYQQAFSSTGLRPDLLAYVLSRIPNKFIVLEGTESLANLPISLPYTSKQRLDIEYYIHLGISDILPIYHQINGDMRPTHNLKLYYLFSS</sequence>
<proteinExistence type="predicted"/>
<evidence type="ECO:0000313" key="2">
    <source>
        <dbReference type="Proteomes" id="UP000185860"/>
    </source>
</evidence>
<dbReference type="OrthoDB" id="515811at2"/>
<dbReference type="RefSeq" id="WP_073593509.1">
    <property type="nucleotide sequence ID" value="NZ_MRCE01000009.1"/>
</dbReference>
<evidence type="ECO:0000313" key="1">
    <source>
        <dbReference type="EMBL" id="OKH38071.1"/>
    </source>
</evidence>
<gene>
    <name evidence="1" type="ORF">NIES2119_10950</name>
</gene>
<protein>
    <submittedName>
        <fullName evidence="1">Uncharacterized protein</fullName>
    </submittedName>
</protein>
<comment type="caution">
    <text evidence="1">The sequence shown here is derived from an EMBL/GenBank/DDBJ whole genome shotgun (WGS) entry which is preliminary data.</text>
</comment>
<reference evidence="1 2" key="1">
    <citation type="submission" date="2016-11" db="EMBL/GenBank/DDBJ databases">
        <title>Draft Genome Sequences of Nine Cyanobacterial Strains from Diverse Habitats.</title>
        <authorList>
            <person name="Zhu T."/>
            <person name="Hou S."/>
            <person name="Lu X."/>
            <person name="Hess W.R."/>
        </authorList>
    </citation>
    <scope>NUCLEOTIDE SEQUENCE [LARGE SCALE GENOMIC DNA]</scope>
    <source>
        <strain evidence="1 2">IAM M-71</strain>
    </source>
</reference>
<dbReference type="Proteomes" id="UP000185860">
    <property type="component" value="Unassembled WGS sequence"/>
</dbReference>
<dbReference type="AlphaFoldDB" id="A0A1U7ILD6"/>
<organism evidence="1 2">
    <name type="scientific">[Phormidium ambiguum] IAM M-71</name>
    <dbReference type="NCBI Taxonomy" id="454136"/>
    <lineage>
        <taxon>Bacteria</taxon>
        <taxon>Bacillati</taxon>
        <taxon>Cyanobacteriota</taxon>
        <taxon>Cyanophyceae</taxon>
        <taxon>Oscillatoriophycideae</taxon>
        <taxon>Aerosakkonematales</taxon>
        <taxon>Aerosakkonemataceae</taxon>
        <taxon>Floridanema</taxon>
    </lineage>
</organism>
<dbReference type="EMBL" id="MRCE01000009">
    <property type="protein sequence ID" value="OKH38071.1"/>
    <property type="molecule type" value="Genomic_DNA"/>
</dbReference>
<name>A0A1U7ILD6_9CYAN</name>
<accession>A0A1U7ILD6</accession>